<accession>A0A084SGD5</accession>
<organism evidence="1 2">
    <name type="scientific">Archangium violaceum Cb vi76</name>
    <dbReference type="NCBI Taxonomy" id="1406225"/>
    <lineage>
        <taxon>Bacteria</taxon>
        <taxon>Pseudomonadati</taxon>
        <taxon>Myxococcota</taxon>
        <taxon>Myxococcia</taxon>
        <taxon>Myxococcales</taxon>
        <taxon>Cystobacterineae</taxon>
        <taxon>Archangiaceae</taxon>
        <taxon>Archangium</taxon>
    </lineage>
</organism>
<sequence length="259" mass="29686">MKVLTILRHPQEVIGKRWREDQPPEQARVLGLARDALCFVAATGQHYPFEDFRKDLHSVHLVQPRDDDFPELEERLRKTEAFFTQLLDAPGAVGEERLIQVILDTLRFISATGQYESFSQYLEHLEAGGPPHVVAAFDTMQEAQSWLDKHPAPPRFASVLIGNDYHAVMYDRETNFRRLPPARSINYYLVDLEEQAPPVATAAFTTHEEAEAWLKAQPTPARREWVLIGSELYLAAYHPNVNHRALYPLSLADGYRDEE</sequence>
<name>A0A084SGD5_9BACT</name>
<dbReference type="AlphaFoldDB" id="A0A084SGD5"/>
<dbReference type="RefSeq" id="WP_043412117.1">
    <property type="nucleotide sequence ID" value="NZ_JPMI01000368.1"/>
</dbReference>
<evidence type="ECO:0000313" key="2">
    <source>
        <dbReference type="Proteomes" id="UP000028547"/>
    </source>
</evidence>
<comment type="caution">
    <text evidence="1">The sequence shown here is derived from an EMBL/GenBank/DDBJ whole genome shotgun (WGS) entry which is preliminary data.</text>
</comment>
<dbReference type="EMBL" id="JPMI01000368">
    <property type="protein sequence ID" value="KFA87520.1"/>
    <property type="molecule type" value="Genomic_DNA"/>
</dbReference>
<dbReference type="Proteomes" id="UP000028547">
    <property type="component" value="Unassembled WGS sequence"/>
</dbReference>
<reference evidence="1 2" key="1">
    <citation type="submission" date="2014-07" db="EMBL/GenBank/DDBJ databases">
        <title>Draft Genome Sequence of Gephyronic Acid Producer, Cystobacter violaceus Strain Cb vi76.</title>
        <authorList>
            <person name="Stevens D.C."/>
            <person name="Young J."/>
            <person name="Carmichael R."/>
            <person name="Tan J."/>
            <person name="Taylor R.E."/>
        </authorList>
    </citation>
    <scope>NUCLEOTIDE SEQUENCE [LARGE SCALE GENOMIC DNA]</scope>
    <source>
        <strain evidence="1 2">Cb vi76</strain>
    </source>
</reference>
<gene>
    <name evidence="1" type="ORF">Q664_47380</name>
</gene>
<evidence type="ECO:0000313" key="1">
    <source>
        <dbReference type="EMBL" id="KFA87520.1"/>
    </source>
</evidence>
<proteinExistence type="predicted"/>
<protein>
    <submittedName>
        <fullName evidence="1">Uncharacterized protein</fullName>
    </submittedName>
</protein>